<dbReference type="Gene3D" id="3.30.200.40">
    <property type="entry name" value="Scavenger mRNA decapping enzyme, N-terminal domain"/>
    <property type="match status" value="1"/>
</dbReference>
<protein>
    <recommendedName>
        <fullName evidence="5">Scavenger mRNA decapping enzyme</fullName>
    </recommendedName>
</protein>
<dbReference type="Proteomes" id="UP000664169">
    <property type="component" value="Unassembled WGS sequence"/>
</dbReference>
<keyword evidence="4" id="KW-1185">Reference proteome</keyword>
<dbReference type="SUPFAM" id="SSF54197">
    <property type="entry name" value="HIT-like"/>
    <property type="match status" value="1"/>
</dbReference>
<dbReference type="GO" id="GO:0016787">
    <property type="term" value="F:hydrolase activity"/>
    <property type="evidence" value="ECO:0007669"/>
    <property type="project" value="InterPro"/>
</dbReference>
<dbReference type="Pfam" id="PF05652">
    <property type="entry name" value="DcpS"/>
    <property type="match status" value="1"/>
</dbReference>
<accession>A0A8H3F0C2</accession>
<gene>
    <name evidence="3" type="ORF">GOMPHAMPRED_007929</name>
</gene>
<evidence type="ECO:0000256" key="1">
    <source>
        <dbReference type="ARBA" id="ARBA00010208"/>
    </source>
</evidence>
<name>A0A8H3F0C2_9LECA</name>
<evidence type="ECO:0008006" key="5">
    <source>
        <dbReference type="Google" id="ProtNLM"/>
    </source>
</evidence>
<feature type="active site" description="Nucleophile" evidence="2">
    <location>
        <position position="271"/>
    </location>
</feature>
<dbReference type="InterPro" id="IPR008594">
    <property type="entry name" value="DcpS/DCS2"/>
</dbReference>
<dbReference type="GO" id="GO:0005634">
    <property type="term" value="C:nucleus"/>
    <property type="evidence" value="ECO:0007669"/>
    <property type="project" value="TreeGrafter"/>
</dbReference>
<dbReference type="SUPFAM" id="SSF102860">
    <property type="entry name" value="mRNA decapping enzyme DcpS N-terminal domain"/>
    <property type="match status" value="1"/>
</dbReference>
<dbReference type="GO" id="GO:0000290">
    <property type="term" value="P:deadenylation-dependent decapping of nuclear-transcribed mRNA"/>
    <property type="evidence" value="ECO:0007669"/>
    <property type="project" value="InterPro"/>
</dbReference>
<dbReference type="InterPro" id="IPR036265">
    <property type="entry name" value="HIT-like_sf"/>
</dbReference>
<comment type="caution">
    <text evidence="3">The sequence shown here is derived from an EMBL/GenBank/DDBJ whole genome shotgun (WGS) entry which is preliminary data.</text>
</comment>
<dbReference type="GO" id="GO:0000932">
    <property type="term" value="C:P-body"/>
    <property type="evidence" value="ECO:0007669"/>
    <property type="project" value="TreeGrafter"/>
</dbReference>
<comment type="similarity">
    <text evidence="1">Belongs to the HIT family.</text>
</comment>
<evidence type="ECO:0000256" key="2">
    <source>
        <dbReference type="PIRSR" id="PIRSR028973-1"/>
    </source>
</evidence>
<reference evidence="3" key="1">
    <citation type="submission" date="2021-03" db="EMBL/GenBank/DDBJ databases">
        <authorList>
            <person name="Tagirdzhanova G."/>
        </authorList>
    </citation>
    <scope>NUCLEOTIDE SEQUENCE</scope>
</reference>
<organism evidence="3 4">
    <name type="scientific">Gomphillus americanus</name>
    <dbReference type="NCBI Taxonomy" id="1940652"/>
    <lineage>
        <taxon>Eukaryota</taxon>
        <taxon>Fungi</taxon>
        <taxon>Dikarya</taxon>
        <taxon>Ascomycota</taxon>
        <taxon>Pezizomycotina</taxon>
        <taxon>Lecanoromycetes</taxon>
        <taxon>OSLEUM clade</taxon>
        <taxon>Ostropomycetidae</taxon>
        <taxon>Ostropales</taxon>
        <taxon>Graphidaceae</taxon>
        <taxon>Gomphilloideae</taxon>
        <taxon>Gomphillus</taxon>
    </lineage>
</organism>
<dbReference type="Gene3D" id="3.30.428.10">
    <property type="entry name" value="HIT-like"/>
    <property type="match status" value="1"/>
</dbReference>
<dbReference type="Pfam" id="PF11969">
    <property type="entry name" value="DcpS_C"/>
    <property type="match status" value="1"/>
</dbReference>
<evidence type="ECO:0000313" key="3">
    <source>
        <dbReference type="EMBL" id="CAF9913468.1"/>
    </source>
</evidence>
<dbReference type="AlphaFoldDB" id="A0A8H3F0C2"/>
<dbReference type="PIRSF" id="PIRSF028973">
    <property type="entry name" value="Scavenger_mRNA_decap_enz"/>
    <property type="match status" value="1"/>
</dbReference>
<dbReference type="PANTHER" id="PTHR12978:SF0">
    <property type="entry name" value="M7GPPPX DIPHOSPHATASE"/>
    <property type="match status" value="1"/>
</dbReference>
<dbReference type="EMBL" id="CAJPDQ010000008">
    <property type="protein sequence ID" value="CAF9913468.1"/>
    <property type="molecule type" value="Genomic_DNA"/>
</dbReference>
<dbReference type="InterPro" id="IPR011145">
    <property type="entry name" value="Scavenger_mRNA_decap_enz_N"/>
</dbReference>
<proteinExistence type="inferred from homology"/>
<sequence>MAATPQDSSNSQHGEPNALLSRFIAVKLLNQDQSGHRIILLGTIDGNPSLLAIERAAFPSDEAAAFAIPQQLVEVKNLGANDVYHWFMARSASDATNIQTTALAGPDLKLNLITPCTSKHIKKYSPQKIRMVTETPGVYHQHVRPYILAQKEAGRMDWVYNILEGRKEQEDIIYRETRSGEYELGHDPEGFLLLPDMNWDRKTVASLRILGLVERRDLLSLRDLRKKDISWLKAMMNRMLDAVERTYGNQGVERDCLKVYMHYQPTYYHFHLHILSTSVEPNATQAMGKAFSLPNLISQLETMQGGPEAGMHDVELTYSIGEESDLWNVVFCPLKEGKTMP</sequence>
<evidence type="ECO:0000313" key="4">
    <source>
        <dbReference type="Proteomes" id="UP000664169"/>
    </source>
</evidence>
<dbReference type="PANTHER" id="PTHR12978">
    <property type="entry name" value="HISTIDINE TRIAD HIT PROTEIN MEMBER"/>
    <property type="match status" value="1"/>
</dbReference>
<dbReference type="OrthoDB" id="10264956at2759"/>
<dbReference type="GO" id="GO:0000340">
    <property type="term" value="F:RNA 7-methylguanosine cap binding"/>
    <property type="evidence" value="ECO:0007669"/>
    <property type="project" value="TreeGrafter"/>
</dbReference>